<accession>A0A4Y2R1K4</accession>
<evidence type="ECO:0000313" key="1">
    <source>
        <dbReference type="EMBL" id="GBN69215.1"/>
    </source>
</evidence>
<gene>
    <name evidence="1" type="ORF">AVEN_37634_1</name>
</gene>
<dbReference type="Proteomes" id="UP000499080">
    <property type="component" value="Unassembled WGS sequence"/>
</dbReference>
<proteinExistence type="predicted"/>
<reference evidence="1 2" key="1">
    <citation type="journal article" date="2019" name="Sci. Rep.">
        <title>Orb-weaving spider Araneus ventricosus genome elucidates the spidroin gene catalogue.</title>
        <authorList>
            <person name="Kono N."/>
            <person name="Nakamura H."/>
            <person name="Ohtoshi R."/>
            <person name="Moran D.A.P."/>
            <person name="Shinohara A."/>
            <person name="Yoshida Y."/>
            <person name="Fujiwara M."/>
            <person name="Mori M."/>
            <person name="Tomita M."/>
            <person name="Arakawa K."/>
        </authorList>
    </citation>
    <scope>NUCLEOTIDE SEQUENCE [LARGE SCALE GENOMIC DNA]</scope>
</reference>
<keyword evidence="2" id="KW-1185">Reference proteome</keyword>
<protein>
    <submittedName>
        <fullName evidence="1">Uncharacterized protein</fullName>
    </submittedName>
</protein>
<organism evidence="1 2">
    <name type="scientific">Araneus ventricosus</name>
    <name type="common">Orbweaver spider</name>
    <name type="synonym">Epeira ventricosa</name>
    <dbReference type="NCBI Taxonomy" id="182803"/>
    <lineage>
        <taxon>Eukaryota</taxon>
        <taxon>Metazoa</taxon>
        <taxon>Ecdysozoa</taxon>
        <taxon>Arthropoda</taxon>
        <taxon>Chelicerata</taxon>
        <taxon>Arachnida</taxon>
        <taxon>Araneae</taxon>
        <taxon>Araneomorphae</taxon>
        <taxon>Entelegynae</taxon>
        <taxon>Araneoidea</taxon>
        <taxon>Araneidae</taxon>
        <taxon>Araneus</taxon>
    </lineage>
</organism>
<comment type="caution">
    <text evidence="1">The sequence shown here is derived from an EMBL/GenBank/DDBJ whole genome shotgun (WGS) entry which is preliminary data.</text>
</comment>
<dbReference type="AlphaFoldDB" id="A0A4Y2R1K4"/>
<dbReference type="EMBL" id="BGPR01141828">
    <property type="protein sequence ID" value="GBN69215.1"/>
    <property type="molecule type" value="Genomic_DNA"/>
</dbReference>
<evidence type="ECO:0000313" key="2">
    <source>
        <dbReference type="Proteomes" id="UP000499080"/>
    </source>
</evidence>
<sequence length="108" mass="12330">MIHIYKVYVVGSEIAFVSKRDVNVTKLKLSLEYYHDHGMLLPAKISLMVGKRHLQKFFLTIKGDHPMTPDRGDHFGDFGDKMKILKNARIFAISLIGAEIRISPEISM</sequence>
<name>A0A4Y2R1K4_ARAVE</name>